<organism evidence="1 2">
    <name type="scientific">Treponema rectale</name>
    <dbReference type="NCBI Taxonomy" id="744512"/>
    <lineage>
        <taxon>Bacteria</taxon>
        <taxon>Pseudomonadati</taxon>
        <taxon>Spirochaetota</taxon>
        <taxon>Spirochaetia</taxon>
        <taxon>Spirochaetales</taxon>
        <taxon>Treponemataceae</taxon>
        <taxon>Treponema</taxon>
    </lineage>
</organism>
<reference evidence="1 2" key="1">
    <citation type="submission" date="2020-08" db="EMBL/GenBank/DDBJ databases">
        <title>Genomic Encyclopedia of Type Strains, Phase IV (KMG-IV): sequencing the most valuable type-strain genomes for metagenomic binning, comparative biology and taxonomic classification.</title>
        <authorList>
            <person name="Goeker M."/>
        </authorList>
    </citation>
    <scope>NUCLEOTIDE SEQUENCE [LARGE SCALE GENOMIC DNA]</scope>
    <source>
        <strain evidence="1 2">DSM 103679</strain>
    </source>
</reference>
<dbReference type="GO" id="GO:0006508">
    <property type="term" value="P:proteolysis"/>
    <property type="evidence" value="ECO:0007669"/>
    <property type="project" value="InterPro"/>
</dbReference>
<dbReference type="SUPFAM" id="SSF69917">
    <property type="entry name" value="OMPT-like"/>
    <property type="match status" value="1"/>
</dbReference>
<comment type="caution">
    <text evidence="1">The sequence shown here is derived from an EMBL/GenBank/DDBJ whole genome shotgun (WGS) entry which is preliminary data.</text>
</comment>
<proteinExistence type="predicted"/>
<dbReference type="GO" id="GO:0004190">
    <property type="term" value="F:aspartic-type endopeptidase activity"/>
    <property type="evidence" value="ECO:0007669"/>
    <property type="project" value="InterPro"/>
</dbReference>
<name>A0A840SHF5_9SPIR</name>
<evidence type="ECO:0000313" key="1">
    <source>
        <dbReference type="EMBL" id="MBB5218822.1"/>
    </source>
</evidence>
<accession>A0A840SHF5</accession>
<dbReference type="InterPro" id="IPR053724">
    <property type="entry name" value="OMP_A26_sf"/>
</dbReference>
<keyword evidence="2" id="KW-1185">Reference proteome</keyword>
<protein>
    <recommendedName>
        <fullName evidence="3">Protochlamydia outer membrane protein domain-containing protein</fullName>
    </recommendedName>
</protein>
<dbReference type="Gene3D" id="2.40.128.90">
    <property type="entry name" value="OMPT-like"/>
    <property type="match status" value="1"/>
</dbReference>
<gene>
    <name evidence="1" type="ORF">HNP77_001191</name>
</gene>
<dbReference type="Proteomes" id="UP000578697">
    <property type="component" value="Unassembled WGS sequence"/>
</dbReference>
<dbReference type="InterPro" id="IPR020080">
    <property type="entry name" value="OM_adhesin/peptidase_omptin"/>
</dbReference>
<dbReference type="GO" id="GO:0009279">
    <property type="term" value="C:cell outer membrane"/>
    <property type="evidence" value="ECO:0007669"/>
    <property type="project" value="InterPro"/>
</dbReference>
<dbReference type="AlphaFoldDB" id="A0A840SHF5"/>
<sequence length="337" mass="38161">MKKQIFNSLTFLLSASVCFSQSLEISPSVTVRSGEQKEFVYTKNINGDSVTLSRLDWEESPVYFFNLNASGEYKNFMLSAGAKIALPSDTGKMYDSDWQNINVLDPTEELYGVKTDYSNHTNHLNLYYGFSGQFSYSIEFNNLSAAPFNALKINSIALSPFAEFEYSYSSFTGKGGSGQYGYENKNDSPKHTYNDPVFSHTSDFFGDVIQLERISYVTWAGLSFNLNFHQDFYTVLSFAVNPFIYVQSLDSHLTTNYYFYDTMHEFFSGYKLGLTVGKYFNAHHAAFVKTNFMCIDTIKGSTAYSVGSKTGTYNSSNDTCGASFEWFEVSLGYTYRF</sequence>
<evidence type="ECO:0000313" key="2">
    <source>
        <dbReference type="Proteomes" id="UP000578697"/>
    </source>
</evidence>
<dbReference type="RefSeq" id="WP_184652261.1">
    <property type="nucleotide sequence ID" value="NZ_JACHFR010000002.1"/>
</dbReference>
<dbReference type="Pfam" id="PF01278">
    <property type="entry name" value="Omptin"/>
    <property type="match status" value="1"/>
</dbReference>
<dbReference type="InterPro" id="IPR000036">
    <property type="entry name" value="Peptidase_A26_omptin"/>
</dbReference>
<dbReference type="EMBL" id="JACHFR010000002">
    <property type="protein sequence ID" value="MBB5218822.1"/>
    <property type="molecule type" value="Genomic_DNA"/>
</dbReference>
<evidence type="ECO:0008006" key="3">
    <source>
        <dbReference type="Google" id="ProtNLM"/>
    </source>
</evidence>